<dbReference type="EMBL" id="BAABHV010000019">
    <property type="protein sequence ID" value="GAA5058714.1"/>
    <property type="molecule type" value="Genomic_DNA"/>
</dbReference>
<accession>A0ABP9KJU3</accession>
<reference evidence="2" key="1">
    <citation type="journal article" date="2019" name="Int. J. Syst. Evol. Microbiol.">
        <title>The Global Catalogue of Microorganisms (GCM) 10K type strain sequencing project: providing services to taxonomists for standard genome sequencing and annotation.</title>
        <authorList>
            <consortium name="The Broad Institute Genomics Platform"/>
            <consortium name="The Broad Institute Genome Sequencing Center for Infectious Disease"/>
            <person name="Wu L."/>
            <person name="Ma J."/>
        </authorList>
    </citation>
    <scope>NUCLEOTIDE SEQUENCE [LARGE SCALE GENOMIC DNA]</scope>
    <source>
        <strain evidence="2">JCM 18014</strain>
    </source>
</reference>
<organism evidence="1 2">
    <name type="scientific">Erythrobacter westpacificensis</name>
    <dbReference type="NCBI Taxonomy" id="1055231"/>
    <lineage>
        <taxon>Bacteria</taxon>
        <taxon>Pseudomonadati</taxon>
        <taxon>Pseudomonadota</taxon>
        <taxon>Alphaproteobacteria</taxon>
        <taxon>Sphingomonadales</taxon>
        <taxon>Erythrobacteraceae</taxon>
        <taxon>Erythrobacter/Porphyrobacter group</taxon>
        <taxon>Erythrobacter</taxon>
    </lineage>
</organism>
<dbReference type="Proteomes" id="UP001500518">
    <property type="component" value="Unassembled WGS sequence"/>
</dbReference>
<comment type="caution">
    <text evidence="1">The sequence shown here is derived from an EMBL/GenBank/DDBJ whole genome shotgun (WGS) entry which is preliminary data.</text>
</comment>
<protein>
    <submittedName>
        <fullName evidence="1">Uncharacterized protein</fullName>
    </submittedName>
</protein>
<name>A0ABP9KJU3_9SPHN</name>
<keyword evidence="2" id="KW-1185">Reference proteome</keyword>
<gene>
    <name evidence="1" type="ORF">GCM10023208_25390</name>
</gene>
<evidence type="ECO:0000313" key="1">
    <source>
        <dbReference type="EMBL" id="GAA5058714.1"/>
    </source>
</evidence>
<proteinExistence type="predicted"/>
<evidence type="ECO:0000313" key="2">
    <source>
        <dbReference type="Proteomes" id="UP001500518"/>
    </source>
</evidence>
<sequence length="66" mass="7413">MAGLGEVYFTNFKPSAQNWIDNPNEINAHRTIAPSRDKLGPFLIANDTVQKHGARRCVFVETVSRL</sequence>